<feature type="region of interest" description="Disordered" evidence="1">
    <location>
        <begin position="139"/>
        <end position="170"/>
    </location>
</feature>
<evidence type="ECO:0000256" key="1">
    <source>
        <dbReference type="SAM" id="MobiDB-lite"/>
    </source>
</evidence>
<evidence type="ECO:0000313" key="3">
    <source>
        <dbReference type="Proteomes" id="UP000186817"/>
    </source>
</evidence>
<feature type="region of interest" description="Disordered" evidence="1">
    <location>
        <begin position="55"/>
        <end position="80"/>
    </location>
</feature>
<dbReference type="Proteomes" id="UP000186817">
    <property type="component" value="Unassembled WGS sequence"/>
</dbReference>
<gene>
    <name evidence="2" type="ORF">AK812_SmicGene9605</name>
</gene>
<dbReference type="AlphaFoldDB" id="A0A1Q9EHW6"/>
<sequence length="253" mass="27408">MGEVSGDGLSQSLVDAFALAEGISVVVTALSAQVMPGQELDTRDEPEAEQHAAWGLMPQPSPENESKMQRAEAQGKKEAKPPGSLNIFWAVVCEGNYVILTVAHEKDAPACRGSRLMFKWPGLRAELDWPVPSDVESEAMNEHKRTSHEQVGKLRKGGTGGRGQKKDISPCSVDPSGYSISHVSHFDVAIPTRRAALFRTARCGGRQETAFQIFKPVPRVSGAKKARLLPVAKKMGAKGWRVAKFPIIPDSVD</sequence>
<organism evidence="2 3">
    <name type="scientific">Symbiodinium microadriaticum</name>
    <name type="common">Dinoflagellate</name>
    <name type="synonym">Zooxanthella microadriatica</name>
    <dbReference type="NCBI Taxonomy" id="2951"/>
    <lineage>
        <taxon>Eukaryota</taxon>
        <taxon>Sar</taxon>
        <taxon>Alveolata</taxon>
        <taxon>Dinophyceae</taxon>
        <taxon>Suessiales</taxon>
        <taxon>Symbiodiniaceae</taxon>
        <taxon>Symbiodinium</taxon>
    </lineage>
</organism>
<evidence type="ECO:0000313" key="2">
    <source>
        <dbReference type="EMBL" id="OLQ06971.1"/>
    </source>
</evidence>
<feature type="compositionally biased region" description="Basic and acidic residues" evidence="1">
    <location>
        <begin position="64"/>
        <end position="80"/>
    </location>
</feature>
<name>A0A1Q9EHW6_SYMMI</name>
<accession>A0A1Q9EHW6</accession>
<keyword evidence="3" id="KW-1185">Reference proteome</keyword>
<reference evidence="2 3" key="1">
    <citation type="submission" date="2016-02" db="EMBL/GenBank/DDBJ databases">
        <title>Genome analysis of coral dinoflagellate symbionts highlights evolutionary adaptations to a symbiotic lifestyle.</title>
        <authorList>
            <person name="Aranda M."/>
            <person name="Li Y."/>
            <person name="Liew Y.J."/>
            <person name="Baumgarten S."/>
            <person name="Simakov O."/>
            <person name="Wilson M."/>
            <person name="Piel J."/>
            <person name="Ashoor H."/>
            <person name="Bougouffa S."/>
            <person name="Bajic V.B."/>
            <person name="Ryu T."/>
            <person name="Ravasi T."/>
            <person name="Bayer T."/>
            <person name="Micklem G."/>
            <person name="Kim H."/>
            <person name="Bhak J."/>
            <person name="Lajeunesse T.C."/>
            <person name="Voolstra C.R."/>
        </authorList>
    </citation>
    <scope>NUCLEOTIDE SEQUENCE [LARGE SCALE GENOMIC DNA]</scope>
    <source>
        <strain evidence="2 3">CCMP2467</strain>
    </source>
</reference>
<dbReference type="EMBL" id="LSRX01000148">
    <property type="protein sequence ID" value="OLQ06971.1"/>
    <property type="molecule type" value="Genomic_DNA"/>
</dbReference>
<feature type="compositionally biased region" description="Basic and acidic residues" evidence="1">
    <location>
        <begin position="140"/>
        <end position="152"/>
    </location>
</feature>
<proteinExistence type="predicted"/>
<comment type="caution">
    <text evidence="2">The sequence shown here is derived from an EMBL/GenBank/DDBJ whole genome shotgun (WGS) entry which is preliminary data.</text>
</comment>
<protein>
    <submittedName>
        <fullName evidence="2">Uncharacterized protein</fullName>
    </submittedName>
</protein>